<evidence type="ECO:0000256" key="3">
    <source>
        <dbReference type="ARBA" id="ARBA00023163"/>
    </source>
</evidence>
<dbReference type="EMBL" id="AYZJ01000027">
    <property type="protein sequence ID" value="KRN23534.1"/>
    <property type="molecule type" value="Genomic_DNA"/>
</dbReference>
<dbReference type="SUPFAM" id="SSF53822">
    <property type="entry name" value="Periplasmic binding protein-like I"/>
    <property type="match status" value="1"/>
</dbReference>
<evidence type="ECO:0000313" key="6">
    <source>
        <dbReference type="Proteomes" id="UP000050865"/>
    </source>
</evidence>
<evidence type="ECO:0000313" key="5">
    <source>
        <dbReference type="EMBL" id="KRN23534.1"/>
    </source>
</evidence>
<dbReference type="InterPro" id="IPR010982">
    <property type="entry name" value="Lambda_DNA-bd_dom_sf"/>
</dbReference>
<dbReference type="PANTHER" id="PTHR30146">
    <property type="entry name" value="LACI-RELATED TRANSCRIPTIONAL REPRESSOR"/>
    <property type="match status" value="1"/>
</dbReference>
<dbReference type="Pfam" id="PF00532">
    <property type="entry name" value="Peripla_BP_1"/>
    <property type="match status" value="1"/>
</dbReference>
<dbReference type="GO" id="GO:0003700">
    <property type="term" value="F:DNA-binding transcription factor activity"/>
    <property type="evidence" value="ECO:0007669"/>
    <property type="project" value="TreeGrafter"/>
</dbReference>
<dbReference type="Pfam" id="PF00356">
    <property type="entry name" value="LacI"/>
    <property type="match status" value="1"/>
</dbReference>
<comment type="caution">
    <text evidence="5">The sequence shown here is derived from an EMBL/GenBank/DDBJ whole genome shotgun (WGS) entry which is preliminary data.</text>
</comment>
<dbReference type="SUPFAM" id="SSF47413">
    <property type="entry name" value="lambda repressor-like DNA-binding domains"/>
    <property type="match status" value="1"/>
</dbReference>
<evidence type="ECO:0000256" key="1">
    <source>
        <dbReference type="ARBA" id="ARBA00023015"/>
    </source>
</evidence>
<dbReference type="Gene3D" id="3.40.50.2300">
    <property type="match status" value="2"/>
</dbReference>
<dbReference type="InterPro" id="IPR001761">
    <property type="entry name" value="Peripla_BP/Lac1_sug-bd_dom"/>
</dbReference>
<keyword evidence="2" id="KW-0238">DNA-binding</keyword>
<dbReference type="InterPro" id="IPR028082">
    <property type="entry name" value="Peripla_BP_I"/>
</dbReference>
<dbReference type="Proteomes" id="UP000050865">
    <property type="component" value="Unassembled WGS sequence"/>
</dbReference>
<protein>
    <submittedName>
        <fullName evidence="5">Transcriptional regulator</fullName>
    </submittedName>
</protein>
<dbReference type="CDD" id="cd01392">
    <property type="entry name" value="HTH_LacI"/>
    <property type="match status" value="1"/>
</dbReference>
<keyword evidence="3" id="KW-0804">Transcription</keyword>
<dbReference type="Gene3D" id="1.10.260.40">
    <property type="entry name" value="lambda repressor-like DNA-binding domains"/>
    <property type="match status" value="1"/>
</dbReference>
<evidence type="ECO:0000259" key="4">
    <source>
        <dbReference type="PROSITE" id="PS50932"/>
    </source>
</evidence>
<dbReference type="SMART" id="SM00354">
    <property type="entry name" value="HTH_LACI"/>
    <property type="match status" value="1"/>
</dbReference>
<gene>
    <name evidence="5" type="ORF">FC75_GL001388</name>
</gene>
<dbReference type="GO" id="GO:0000976">
    <property type="term" value="F:transcription cis-regulatory region binding"/>
    <property type="evidence" value="ECO:0007669"/>
    <property type="project" value="TreeGrafter"/>
</dbReference>
<sequence length="311" mass="34376">MTNIHDIARISGYSVSTVSRVLNHRKYVSDDVRRRVQAVIDDLDYAPSEVARDLSRGKTMKIGVVLPVFVHPYYTALMQSITESAFAHGYQVTLLPSNYQPKLEKQFLEQFRRRSFDGLIFTSHEMPLAAVAKYQQFGPVVVCEDPGDVKIAAAFTDRKDSYRAAFEWIKARGYRRISLMLPREPKLSATSRTMVEAYTAAFGAAPDPKANWIGSMTNEDGKAAGAFFAKVQPDFIFTNGDDIAAGVLEYYIQHGLQPPAMMGQENQTTGRLMGISTIDHHLASVGQAALALATGEKVGTIEITSQFIARG</sequence>
<dbReference type="AlphaFoldDB" id="A0A0R2F5M9"/>
<proteinExistence type="predicted"/>
<dbReference type="STRING" id="1423730.FC75_GL001388"/>
<dbReference type="PATRIC" id="fig|1423730.4.peg.1460"/>
<organism evidence="5 6">
    <name type="scientific">Lacticaseibacillus camelliae DSM 22697 = JCM 13995</name>
    <dbReference type="NCBI Taxonomy" id="1423730"/>
    <lineage>
        <taxon>Bacteria</taxon>
        <taxon>Bacillati</taxon>
        <taxon>Bacillota</taxon>
        <taxon>Bacilli</taxon>
        <taxon>Lactobacillales</taxon>
        <taxon>Lactobacillaceae</taxon>
        <taxon>Lacticaseibacillus</taxon>
    </lineage>
</organism>
<dbReference type="RefSeq" id="WP_056989305.1">
    <property type="nucleotide sequence ID" value="NZ_AYZJ01000027.1"/>
</dbReference>
<feature type="domain" description="HTH lacI-type" evidence="4">
    <location>
        <begin position="2"/>
        <end position="56"/>
    </location>
</feature>
<accession>A0A0R2F5M9</accession>
<name>A0A0R2F5M9_9LACO</name>
<keyword evidence="1" id="KW-0805">Transcription regulation</keyword>
<keyword evidence="6" id="KW-1185">Reference proteome</keyword>
<evidence type="ECO:0000256" key="2">
    <source>
        <dbReference type="ARBA" id="ARBA00023125"/>
    </source>
</evidence>
<dbReference type="PROSITE" id="PS50932">
    <property type="entry name" value="HTH_LACI_2"/>
    <property type="match status" value="1"/>
</dbReference>
<dbReference type="InterPro" id="IPR000843">
    <property type="entry name" value="HTH_LacI"/>
</dbReference>
<dbReference type="CDD" id="cd06286">
    <property type="entry name" value="PBP1_CcpB-like"/>
    <property type="match status" value="1"/>
</dbReference>
<dbReference type="PANTHER" id="PTHR30146:SF105">
    <property type="entry name" value="CATABOLITE CONTROL PROTEIN B"/>
    <property type="match status" value="1"/>
</dbReference>
<reference evidence="5 6" key="1">
    <citation type="journal article" date="2015" name="Genome Announc.">
        <title>Expanding the biotechnology potential of lactobacilli through comparative genomics of 213 strains and associated genera.</title>
        <authorList>
            <person name="Sun Z."/>
            <person name="Harris H.M."/>
            <person name="McCann A."/>
            <person name="Guo C."/>
            <person name="Argimon S."/>
            <person name="Zhang W."/>
            <person name="Yang X."/>
            <person name="Jeffery I.B."/>
            <person name="Cooney J.C."/>
            <person name="Kagawa T.F."/>
            <person name="Liu W."/>
            <person name="Song Y."/>
            <person name="Salvetti E."/>
            <person name="Wrobel A."/>
            <person name="Rasinkangas P."/>
            <person name="Parkhill J."/>
            <person name="Rea M.C."/>
            <person name="O'Sullivan O."/>
            <person name="Ritari J."/>
            <person name="Douillard F.P."/>
            <person name="Paul Ross R."/>
            <person name="Yang R."/>
            <person name="Briner A.E."/>
            <person name="Felis G.E."/>
            <person name="de Vos W.M."/>
            <person name="Barrangou R."/>
            <person name="Klaenhammer T.R."/>
            <person name="Caufield P.W."/>
            <person name="Cui Y."/>
            <person name="Zhang H."/>
            <person name="O'Toole P.W."/>
        </authorList>
    </citation>
    <scope>NUCLEOTIDE SEQUENCE [LARGE SCALE GENOMIC DNA]</scope>
    <source>
        <strain evidence="5 6">DSM 22697</strain>
    </source>
</reference>